<evidence type="ECO:0000313" key="3">
    <source>
        <dbReference type="Proteomes" id="UP000693738"/>
    </source>
</evidence>
<feature type="compositionally biased region" description="Acidic residues" evidence="1">
    <location>
        <begin position="344"/>
        <end position="355"/>
    </location>
</feature>
<sequence>MSPFVQRLYVAVSKKRELQFGSDSITELMLVPSSELTRTVLHSIAIVEDVGVKVTKKDDLRRRYDEQSMPEAQQNISAKSLNRGVSSSDDEPGPSVKRKTVKYKGKEPEVYGGSEALASIATRLIQMEGKLDELLSRERQPYHDEKTEAATDEQIQSSQIYQDLRVENERLEGELDTARMKLAGSKQVQNEMQSFLQDLEAAKERSENEAQERRAQAMNEYETLKIEYRSAKTNWDRTAEESIKAWDKAKEYEREHAALKQKISDLEDTNKELAGKIQVYDLENIRRKGSQSDGESQTEPEVEKEVETDVEPNSMESRGAEISFIDCDPNAKEEMELYGQGELESTEIQDGEQVEQDNRQEDQQQWLQDALQHDQHEVLQDKPDVRPEEPQEARQEDTQQDVTEERLEAEPHIQQTGEQEESQKELCDIQDEGQQDGATNKLEVEQEESEENISHSEMSARVEGQLERLMSTTQEPGIGGHTEPDNIEQQEMVETSVGNRQPTFEARAGQSPSETPEVVPVTFHVTLSREIPVAAGEVSLPQTVTTHVADHQKGYNIHIKM</sequence>
<feature type="compositionally biased region" description="Basic and acidic residues" evidence="1">
    <location>
        <begin position="452"/>
        <end position="461"/>
    </location>
</feature>
<dbReference type="AlphaFoldDB" id="A0A8J2IQI7"/>
<feature type="compositionally biased region" description="Polar residues" evidence="1">
    <location>
        <begin position="70"/>
        <end position="87"/>
    </location>
</feature>
<dbReference type="EMBL" id="CAJSTJ010000122">
    <property type="protein sequence ID" value="CAG7558079.1"/>
    <property type="molecule type" value="Genomic_DNA"/>
</dbReference>
<dbReference type="Proteomes" id="UP000693738">
    <property type="component" value="Unassembled WGS sequence"/>
</dbReference>
<proteinExistence type="predicted"/>
<feature type="region of interest" description="Disordered" evidence="1">
    <location>
        <begin position="63"/>
        <end position="102"/>
    </location>
</feature>
<feature type="region of interest" description="Disordered" evidence="1">
    <location>
        <begin position="275"/>
        <end position="461"/>
    </location>
</feature>
<accession>A0A8J2IQI7</accession>
<name>A0A8J2IQI7_FUSEQ</name>
<gene>
    <name evidence="2" type="ORF">FEQUK3_LOCUS3779</name>
</gene>
<reference evidence="2" key="1">
    <citation type="submission" date="2021-05" db="EMBL/GenBank/DDBJ databases">
        <authorList>
            <person name="Khan N."/>
        </authorList>
    </citation>
    <scope>NUCLEOTIDE SEQUENCE</scope>
</reference>
<comment type="caution">
    <text evidence="2">The sequence shown here is derived from an EMBL/GenBank/DDBJ whole genome shotgun (WGS) entry which is preliminary data.</text>
</comment>
<organism evidence="2 3">
    <name type="scientific">Fusarium equiseti</name>
    <name type="common">Fusarium scirpi</name>
    <dbReference type="NCBI Taxonomy" id="61235"/>
    <lineage>
        <taxon>Eukaryota</taxon>
        <taxon>Fungi</taxon>
        <taxon>Dikarya</taxon>
        <taxon>Ascomycota</taxon>
        <taxon>Pezizomycotina</taxon>
        <taxon>Sordariomycetes</taxon>
        <taxon>Hypocreomycetidae</taxon>
        <taxon>Hypocreales</taxon>
        <taxon>Nectriaceae</taxon>
        <taxon>Fusarium</taxon>
        <taxon>Fusarium incarnatum-equiseti species complex</taxon>
    </lineage>
</organism>
<evidence type="ECO:0000256" key="1">
    <source>
        <dbReference type="SAM" id="MobiDB-lite"/>
    </source>
</evidence>
<feature type="compositionally biased region" description="Basic and acidic residues" evidence="1">
    <location>
        <begin position="371"/>
        <end position="411"/>
    </location>
</feature>
<evidence type="ECO:0000313" key="2">
    <source>
        <dbReference type="EMBL" id="CAG7558079.1"/>
    </source>
</evidence>
<protein>
    <submittedName>
        <fullName evidence="2">Uncharacterized protein</fullName>
    </submittedName>
</protein>